<evidence type="ECO:0000256" key="2">
    <source>
        <dbReference type="SAM" id="MobiDB-lite"/>
    </source>
</evidence>
<dbReference type="EMBL" id="JAADJZ010000005">
    <property type="protein sequence ID" value="KAF2875117.1"/>
    <property type="molecule type" value="Genomic_DNA"/>
</dbReference>
<reference evidence="4 5" key="1">
    <citation type="submission" date="2020-01" db="EMBL/GenBank/DDBJ databases">
        <authorList>
            <consortium name="DOE Joint Genome Institute"/>
            <person name="Haridas S."/>
            <person name="Albert R."/>
            <person name="Binder M."/>
            <person name="Bloem J."/>
            <person name="Labutti K."/>
            <person name="Salamov A."/>
            <person name="Andreopoulos B."/>
            <person name="Baker S.E."/>
            <person name="Barry K."/>
            <person name="Bills G."/>
            <person name="Bluhm B.H."/>
            <person name="Cannon C."/>
            <person name="Castanera R."/>
            <person name="Culley D.E."/>
            <person name="Daum C."/>
            <person name="Ezra D."/>
            <person name="Gonzalez J.B."/>
            <person name="Henrissat B."/>
            <person name="Kuo A."/>
            <person name="Liang C."/>
            <person name="Lipzen A."/>
            <person name="Lutzoni F."/>
            <person name="Magnuson J."/>
            <person name="Mondo S."/>
            <person name="Nolan M."/>
            <person name="Ohm R."/>
            <person name="Pangilinan J."/>
            <person name="Park H.-J.H."/>
            <person name="Ramirez L."/>
            <person name="Alfaro M."/>
            <person name="Sun H."/>
            <person name="Tritt A."/>
            <person name="Yoshinaga Y."/>
            <person name="Zwiers L.-H.L."/>
            <person name="Turgeon B.G."/>
            <person name="Goodwin S.B."/>
            <person name="Spatafora J.W."/>
            <person name="Crous P.W."/>
            <person name="Grigoriev I.V."/>
        </authorList>
    </citation>
    <scope>NUCLEOTIDE SEQUENCE [LARGE SCALE GENOMIC DNA]</scope>
    <source>
        <strain evidence="4 5">CBS 611.86</strain>
    </source>
</reference>
<feature type="region of interest" description="Disordered" evidence="2">
    <location>
        <begin position="39"/>
        <end position="222"/>
    </location>
</feature>
<feature type="compositionally biased region" description="Polar residues" evidence="2">
    <location>
        <begin position="147"/>
        <end position="156"/>
    </location>
</feature>
<dbReference type="Pfam" id="PF08574">
    <property type="entry name" value="Iwr1"/>
    <property type="match status" value="1"/>
</dbReference>
<dbReference type="OrthoDB" id="6255506at2759"/>
<evidence type="ECO:0000313" key="5">
    <source>
        <dbReference type="Proteomes" id="UP000481861"/>
    </source>
</evidence>
<feature type="compositionally biased region" description="Basic and acidic residues" evidence="2">
    <location>
        <begin position="160"/>
        <end position="177"/>
    </location>
</feature>
<keyword evidence="5" id="KW-1185">Reference proteome</keyword>
<feature type="domain" description="Transcription factor Iwr1" evidence="3">
    <location>
        <begin position="225"/>
        <end position="296"/>
    </location>
</feature>
<sequence>MSLFTPPTLAVKRKRTEPAVDSLLVERSSGSTLKRAKIEEAQKPPKTHIFRLVHGPDTASPKPRDSPQPLASRTSYMQRFHAAGSGRIFKKIPSGTNEGTLARSSDAPLTGDSKTSGAGMGAIATPASRPQKRPGAGSTPVAPKLSSAKQQHSGPTPSDDIVRKFEQFSEAVEKEEAVPNPSTRSRRAYGDYKPNANVRRYKDRFPEKATAPPAADPDAMDVDTDDYVYDTYVREEVMPDADGKIPEPEGTVGVLIIGADDAEWWDEEIESEGGGGTDDEDENAEGYYANDYPEDELSSDDEYGREPHKYRRGSDGEGYDLENDDYDEVRSDDDEPSRPPKPLPTPGFWGSTGE</sequence>
<evidence type="ECO:0000259" key="3">
    <source>
        <dbReference type="Pfam" id="PF08574"/>
    </source>
</evidence>
<dbReference type="InterPro" id="IPR013883">
    <property type="entry name" value="TF_Iwr1_dom"/>
</dbReference>
<evidence type="ECO:0000313" key="4">
    <source>
        <dbReference type="EMBL" id="KAF2875117.1"/>
    </source>
</evidence>
<evidence type="ECO:0000256" key="1">
    <source>
        <dbReference type="ARBA" id="ARBA00010218"/>
    </source>
</evidence>
<comment type="similarity">
    <text evidence="1">Belongs to the IWR1/SLC7A6OS family.</text>
</comment>
<dbReference type="GO" id="GO:0005737">
    <property type="term" value="C:cytoplasm"/>
    <property type="evidence" value="ECO:0007669"/>
    <property type="project" value="TreeGrafter"/>
</dbReference>
<feature type="compositionally biased region" description="Polar residues" evidence="2">
    <location>
        <begin position="94"/>
        <end position="103"/>
    </location>
</feature>
<comment type="caution">
    <text evidence="4">The sequence shown here is derived from an EMBL/GenBank/DDBJ whole genome shotgun (WGS) entry which is preliminary data.</text>
</comment>
<feature type="compositionally biased region" description="Basic and acidic residues" evidence="2">
    <location>
        <begin position="302"/>
        <end position="315"/>
    </location>
</feature>
<dbReference type="GO" id="GO:0006606">
    <property type="term" value="P:protein import into nucleus"/>
    <property type="evidence" value="ECO:0007669"/>
    <property type="project" value="InterPro"/>
</dbReference>
<name>A0A7C8IB03_9PLEO</name>
<organism evidence="4 5">
    <name type="scientific">Massariosphaeria phaeospora</name>
    <dbReference type="NCBI Taxonomy" id="100035"/>
    <lineage>
        <taxon>Eukaryota</taxon>
        <taxon>Fungi</taxon>
        <taxon>Dikarya</taxon>
        <taxon>Ascomycota</taxon>
        <taxon>Pezizomycotina</taxon>
        <taxon>Dothideomycetes</taxon>
        <taxon>Pleosporomycetidae</taxon>
        <taxon>Pleosporales</taxon>
        <taxon>Pleosporales incertae sedis</taxon>
        <taxon>Massariosphaeria</taxon>
    </lineage>
</organism>
<dbReference type="PANTHER" id="PTHR28063">
    <property type="entry name" value="RNA POLYMERASE II NUCLEAR LOCALIZATION PROTEIN IWR1"/>
    <property type="match status" value="1"/>
</dbReference>
<gene>
    <name evidence="4" type="ORF">BDV95DRAFT_665725</name>
</gene>
<feature type="region of interest" description="Disordered" evidence="2">
    <location>
        <begin position="257"/>
        <end position="354"/>
    </location>
</feature>
<proteinExistence type="inferred from homology"/>
<dbReference type="AlphaFoldDB" id="A0A7C8IB03"/>
<dbReference type="InterPro" id="IPR040150">
    <property type="entry name" value="Iwr1"/>
</dbReference>
<feature type="compositionally biased region" description="Acidic residues" evidence="2">
    <location>
        <begin position="317"/>
        <end position="335"/>
    </location>
</feature>
<feature type="compositionally biased region" description="Acidic residues" evidence="2">
    <location>
        <begin position="260"/>
        <end position="284"/>
    </location>
</feature>
<accession>A0A7C8IB03</accession>
<feature type="compositionally biased region" description="Acidic residues" evidence="2">
    <location>
        <begin position="292"/>
        <end position="301"/>
    </location>
</feature>
<dbReference type="Proteomes" id="UP000481861">
    <property type="component" value="Unassembled WGS sequence"/>
</dbReference>
<protein>
    <recommendedName>
        <fullName evidence="3">Transcription factor Iwr1 domain-containing protein</fullName>
    </recommendedName>
</protein>
<dbReference type="PANTHER" id="PTHR28063:SF1">
    <property type="entry name" value="RNA POLYMERASE II NUCLEAR LOCALIZATION PROTEIN IWR1"/>
    <property type="match status" value="1"/>
</dbReference>